<dbReference type="Proteomes" id="UP000825890">
    <property type="component" value="Unassembled WGS sequence"/>
</dbReference>
<evidence type="ECO:0000313" key="1">
    <source>
        <dbReference type="EMBL" id="GIZ37492.1"/>
    </source>
</evidence>
<dbReference type="SUPFAM" id="SSF56112">
    <property type="entry name" value="Protein kinase-like (PK-like)"/>
    <property type="match status" value="1"/>
</dbReference>
<comment type="caution">
    <text evidence="1">The sequence shown here is derived from an EMBL/GenBank/DDBJ whole genome shotgun (WGS) entry which is preliminary data.</text>
</comment>
<accession>A0A9P3C9Y1</accession>
<gene>
    <name evidence="1" type="ORF">CKM354_000093700</name>
</gene>
<evidence type="ECO:0008006" key="3">
    <source>
        <dbReference type="Google" id="ProtNLM"/>
    </source>
</evidence>
<keyword evidence="2" id="KW-1185">Reference proteome</keyword>
<dbReference type="AlphaFoldDB" id="A0A9P3C9Y1"/>
<dbReference type="PANTHER" id="PTHR36091:SF2">
    <property type="entry name" value="AMINOGLYCOSIDE PHOSPHOTRANSFERASE DOMAIN-CONTAINING PROTEIN"/>
    <property type="match status" value="1"/>
</dbReference>
<proteinExistence type="predicted"/>
<dbReference type="EMBL" id="BOLY01000001">
    <property type="protein sequence ID" value="GIZ37492.1"/>
    <property type="molecule type" value="Genomic_DNA"/>
</dbReference>
<dbReference type="GeneID" id="68286512"/>
<dbReference type="RefSeq" id="XP_044651979.1">
    <property type="nucleotide sequence ID" value="XM_044796044.1"/>
</dbReference>
<protein>
    <recommendedName>
        <fullName evidence="3">Aminoglycoside phosphotransferase domain-containing protein</fullName>
    </recommendedName>
</protein>
<dbReference type="InterPro" id="IPR011009">
    <property type="entry name" value="Kinase-like_dom_sf"/>
</dbReference>
<evidence type="ECO:0000313" key="2">
    <source>
        <dbReference type="Proteomes" id="UP000825890"/>
    </source>
</evidence>
<sequence length="526" mass="60717">MRPFFPILARDVSFSKTSRPLVSTRHVSSTSQPPPEHETLFRYDRARWIWNEEQQLARRYRKFQVEELKKVAIGTVNARSCVSIEKIFDGAQNRVLQLKMNYGRSVVARIPYTFACPARLTTLSEIATMAFARDILHIPVPEVLDWSGNASNPVGSEFIIMEDLEAAGAKQLAYAWEHELELPAKIRIAKDFVDIQARLLSTTFKHYGALYFKAHAPPGSVPAVIDGPHPDSVKSMVSDRFMVGPVTDPSFWREGRGNLPASRGPWQTPQEYLEAIVDREIAWLNQWKPPTEKRQPAMPAFKGTRRISTLDEVSSQIETYERFRKIIPFLPPGPPEWSQSVLNHCKLDTGDFDEEQTKTRSACESTAIFKHFAIDACEKTEILVDIWDYVLSKVNFDILPHLIDAGADFNAHTLRHWLMRYIRHWDWVAPDVECPVEMSDEEYSNTMDKDLAEEFNGWQDFWEKLEEGGNFKRDGWVVNECFDDVLEVFRALRRKLLEDEEESAEKKAEYEEATRWVLEKKLSTEV</sequence>
<dbReference type="InterPro" id="IPR051035">
    <property type="entry name" value="Mito_inheritance_9"/>
</dbReference>
<dbReference type="OrthoDB" id="2968323at2759"/>
<dbReference type="GO" id="GO:0005739">
    <property type="term" value="C:mitochondrion"/>
    <property type="evidence" value="ECO:0007669"/>
    <property type="project" value="UniProtKB-SubCell"/>
</dbReference>
<dbReference type="PANTHER" id="PTHR36091">
    <property type="entry name" value="ALTERED INHERITANCE OF MITOCHONDRIA PROTEIN 9, MITOCHONDRIAL"/>
    <property type="match status" value="1"/>
</dbReference>
<name>A0A9P3C9Y1_9PEZI</name>
<organism evidence="1 2">
    <name type="scientific">Cercospora kikuchii</name>
    <dbReference type="NCBI Taxonomy" id="84275"/>
    <lineage>
        <taxon>Eukaryota</taxon>
        <taxon>Fungi</taxon>
        <taxon>Dikarya</taxon>
        <taxon>Ascomycota</taxon>
        <taxon>Pezizomycotina</taxon>
        <taxon>Dothideomycetes</taxon>
        <taxon>Dothideomycetidae</taxon>
        <taxon>Mycosphaerellales</taxon>
        <taxon>Mycosphaerellaceae</taxon>
        <taxon>Cercospora</taxon>
    </lineage>
</organism>
<reference evidence="1 2" key="1">
    <citation type="submission" date="2021-01" db="EMBL/GenBank/DDBJ databases">
        <title>Cercospora kikuchii MAFF 305040 whole genome shotgun sequence.</title>
        <authorList>
            <person name="Kashiwa T."/>
            <person name="Suzuki T."/>
        </authorList>
    </citation>
    <scope>NUCLEOTIDE SEQUENCE [LARGE SCALE GENOMIC DNA]</scope>
    <source>
        <strain evidence="1 2">MAFF 305040</strain>
    </source>
</reference>